<keyword evidence="8" id="KW-1133">Transmembrane helix</keyword>
<dbReference type="PANTHER" id="PTHR43390:SF1">
    <property type="entry name" value="CHLOROPLAST PROCESSING PEPTIDASE"/>
    <property type="match status" value="1"/>
</dbReference>
<dbReference type="SUPFAM" id="SSF51306">
    <property type="entry name" value="LexA/Signal peptidase"/>
    <property type="match status" value="1"/>
</dbReference>
<dbReference type="InterPro" id="IPR019756">
    <property type="entry name" value="Pept_S26A_signal_pept_1_Ser-AS"/>
</dbReference>
<name>A0A6G8PUA6_9ACTN</name>
<feature type="domain" description="Peptidase S26" evidence="11">
    <location>
        <begin position="33"/>
        <end position="192"/>
    </location>
</feature>
<proteinExistence type="inferred from homology"/>
<dbReference type="GO" id="GO:0009003">
    <property type="term" value="F:signal peptidase activity"/>
    <property type="evidence" value="ECO:0007669"/>
    <property type="project" value="UniProtKB-EC"/>
</dbReference>
<dbReference type="GO" id="GO:0005886">
    <property type="term" value="C:plasma membrane"/>
    <property type="evidence" value="ECO:0007669"/>
    <property type="project" value="UniProtKB-SubCell"/>
</dbReference>
<keyword evidence="5 8" id="KW-0645">Protease</keyword>
<evidence type="ECO:0000256" key="8">
    <source>
        <dbReference type="RuleBase" id="RU003993"/>
    </source>
</evidence>
<dbReference type="NCBIfam" id="TIGR02227">
    <property type="entry name" value="sigpep_I_bact"/>
    <property type="match status" value="1"/>
</dbReference>
<comment type="subcellular location">
    <subcellularLocation>
        <location evidence="2">Cell membrane</location>
        <topology evidence="2">Single-pass type II membrane protein</topology>
    </subcellularLocation>
    <subcellularLocation>
        <location evidence="9">Membrane</location>
        <topology evidence="9">Single-pass type II membrane protein</topology>
    </subcellularLocation>
</comment>
<dbReference type="PROSITE" id="PS00501">
    <property type="entry name" value="SPASE_I_1"/>
    <property type="match status" value="1"/>
</dbReference>
<dbReference type="Proteomes" id="UP000502706">
    <property type="component" value="Chromosome"/>
</dbReference>
<evidence type="ECO:0000256" key="1">
    <source>
        <dbReference type="ARBA" id="ARBA00000677"/>
    </source>
</evidence>
<dbReference type="GO" id="GO:0006465">
    <property type="term" value="P:signal peptide processing"/>
    <property type="evidence" value="ECO:0007669"/>
    <property type="project" value="InterPro"/>
</dbReference>
<dbReference type="GO" id="GO:0004252">
    <property type="term" value="F:serine-type endopeptidase activity"/>
    <property type="evidence" value="ECO:0007669"/>
    <property type="project" value="InterPro"/>
</dbReference>
<comment type="catalytic activity">
    <reaction evidence="1 8">
        <text>Cleavage of hydrophobic, N-terminal signal or leader sequences from secreted and periplasmic proteins.</text>
        <dbReference type="EC" id="3.4.21.89"/>
    </reaction>
</comment>
<evidence type="ECO:0000256" key="4">
    <source>
        <dbReference type="ARBA" id="ARBA00013208"/>
    </source>
</evidence>
<organism evidence="12 13">
    <name type="scientific">Rubrobacter marinus</name>
    <dbReference type="NCBI Taxonomy" id="2653852"/>
    <lineage>
        <taxon>Bacteria</taxon>
        <taxon>Bacillati</taxon>
        <taxon>Actinomycetota</taxon>
        <taxon>Rubrobacteria</taxon>
        <taxon>Rubrobacterales</taxon>
        <taxon>Rubrobacteraceae</taxon>
        <taxon>Rubrobacter</taxon>
    </lineage>
</organism>
<dbReference type="EC" id="3.4.21.89" evidence="4 8"/>
<dbReference type="InterPro" id="IPR019757">
    <property type="entry name" value="Pept_S26A_signal_pept_1_Lys-AS"/>
</dbReference>
<dbReference type="InterPro" id="IPR000223">
    <property type="entry name" value="Pept_S26A_signal_pept_1"/>
</dbReference>
<keyword evidence="6 8" id="KW-0378">Hydrolase</keyword>
<feature type="active site" evidence="7">
    <location>
        <position position="110"/>
    </location>
</feature>
<feature type="active site" evidence="7">
    <location>
        <position position="63"/>
    </location>
</feature>
<dbReference type="PROSITE" id="PS00760">
    <property type="entry name" value="SPASE_I_2"/>
    <property type="match status" value="1"/>
</dbReference>
<dbReference type="AlphaFoldDB" id="A0A6G8PUA6"/>
<evidence type="ECO:0000256" key="2">
    <source>
        <dbReference type="ARBA" id="ARBA00004401"/>
    </source>
</evidence>
<gene>
    <name evidence="12" type="primary">lepB</name>
    <name evidence="12" type="ORF">GBA65_00760</name>
</gene>
<evidence type="ECO:0000259" key="11">
    <source>
        <dbReference type="Pfam" id="PF10502"/>
    </source>
</evidence>
<evidence type="ECO:0000313" key="13">
    <source>
        <dbReference type="Proteomes" id="UP000502706"/>
    </source>
</evidence>
<evidence type="ECO:0000256" key="3">
    <source>
        <dbReference type="ARBA" id="ARBA00009370"/>
    </source>
</evidence>
<keyword evidence="13" id="KW-1185">Reference proteome</keyword>
<evidence type="ECO:0000256" key="9">
    <source>
        <dbReference type="RuleBase" id="RU362042"/>
    </source>
</evidence>
<accession>A0A6G8PUA6</accession>
<evidence type="ECO:0000256" key="7">
    <source>
        <dbReference type="PIRSR" id="PIRSR600223-1"/>
    </source>
</evidence>
<dbReference type="InterPro" id="IPR019533">
    <property type="entry name" value="Peptidase_S26"/>
</dbReference>
<feature type="transmembrane region" description="Helical" evidence="8">
    <location>
        <begin position="30"/>
        <end position="49"/>
    </location>
</feature>
<dbReference type="InterPro" id="IPR036286">
    <property type="entry name" value="LexA/Signal_pep-like_sf"/>
</dbReference>
<dbReference type="KEGG" id="rmar:GBA65_00760"/>
<comment type="similarity">
    <text evidence="3 9">Belongs to the peptidase S26 family.</text>
</comment>
<keyword evidence="8" id="KW-0472">Membrane</keyword>
<evidence type="ECO:0000256" key="10">
    <source>
        <dbReference type="SAM" id="MobiDB-lite"/>
    </source>
</evidence>
<keyword evidence="8" id="KW-0812">Transmembrane</keyword>
<dbReference type="PRINTS" id="PR00727">
    <property type="entry name" value="LEADERPTASE"/>
</dbReference>
<evidence type="ECO:0000313" key="12">
    <source>
        <dbReference type="EMBL" id="QIN77285.1"/>
    </source>
</evidence>
<reference evidence="12 13" key="1">
    <citation type="submission" date="2019-10" db="EMBL/GenBank/DDBJ databases">
        <title>Rubrobacter sp nov SCSIO 52915 isolated from a deep-sea sediment in the South China Sea.</title>
        <authorList>
            <person name="Chen R.W."/>
        </authorList>
    </citation>
    <scope>NUCLEOTIDE SEQUENCE [LARGE SCALE GENOMIC DNA]</scope>
    <source>
        <strain evidence="12 13">SCSIO 52915</strain>
    </source>
</reference>
<dbReference type="Gene3D" id="2.10.109.10">
    <property type="entry name" value="Umud Fragment, subunit A"/>
    <property type="match status" value="1"/>
</dbReference>
<dbReference type="EMBL" id="CP045121">
    <property type="protein sequence ID" value="QIN77285.1"/>
    <property type="molecule type" value="Genomic_DNA"/>
</dbReference>
<evidence type="ECO:0000256" key="6">
    <source>
        <dbReference type="ARBA" id="ARBA00022801"/>
    </source>
</evidence>
<dbReference type="Pfam" id="PF10502">
    <property type="entry name" value="Peptidase_S26"/>
    <property type="match status" value="1"/>
</dbReference>
<dbReference type="RefSeq" id="WP_166394953.1">
    <property type="nucleotide sequence ID" value="NZ_CP045121.1"/>
</dbReference>
<protein>
    <recommendedName>
        <fullName evidence="4 8">Signal peptidase I</fullName>
        <ecNumber evidence="4 8">3.4.21.89</ecNumber>
    </recommendedName>
</protein>
<feature type="region of interest" description="Disordered" evidence="10">
    <location>
        <begin position="1"/>
        <end position="25"/>
    </location>
</feature>
<dbReference type="PANTHER" id="PTHR43390">
    <property type="entry name" value="SIGNAL PEPTIDASE I"/>
    <property type="match status" value="1"/>
</dbReference>
<dbReference type="CDD" id="cd06530">
    <property type="entry name" value="S26_SPase_I"/>
    <property type="match status" value="1"/>
</dbReference>
<evidence type="ECO:0000256" key="5">
    <source>
        <dbReference type="ARBA" id="ARBA00022670"/>
    </source>
</evidence>
<sequence length="200" mass="22186">MVEKRYEDWNFETTTQKTGRSPRGGKKGGGLLEFLLILIVAFVLVFGFVRPFVVEAFYIPSGSMIPTLEVGDRVLVNKFIYRFENPERGDVVVFESVEPNADGSRDDLIKRVVAVGGDEVAVREGTLLVNGEPQNEPYVNGEFPDAGFFGPTVIPEGNVFAMGDNRSNSRDSRFFGPVPVENIEGEAFVVFWPPSRLGFL</sequence>